<dbReference type="EMBL" id="JAEQNC010000023">
    <property type="protein sequence ID" value="MBL0375383.1"/>
    <property type="molecule type" value="Genomic_DNA"/>
</dbReference>
<dbReference type="GO" id="GO:0016887">
    <property type="term" value="F:ATP hydrolysis activity"/>
    <property type="evidence" value="ECO:0007669"/>
    <property type="project" value="InterPro"/>
</dbReference>
<dbReference type="InterPro" id="IPR003593">
    <property type="entry name" value="AAA+_ATPase"/>
</dbReference>
<protein>
    <submittedName>
        <fullName evidence="2">AAA family ATPase</fullName>
    </submittedName>
</protein>
<dbReference type="GO" id="GO:0005524">
    <property type="term" value="F:ATP binding"/>
    <property type="evidence" value="ECO:0007669"/>
    <property type="project" value="InterPro"/>
</dbReference>
<dbReference type="Pfam" id="PF00004">
    <property type="entry name" value="AAA"/>
    <property type="match status" value="1"/>
</dbReference>
<proteinExistence type="predicted"/>
<dbReference type="Gene3D" id="1.10.8.60">
    <property type="match status" value="1"/>
</dbReference>
<dbReference type="InterPro" id="IPR027417">
    <property type="entry name" value="P-loop_NTPase"/>
</dbReference>
<dbReference type="SMART" id="SM00382">
    <property type="entry name" value="AAA"/>
    <property type="match status" value="1"/>
</dbReference>
<dbReference type="Pfam" id="PF01434">
    <property type="entry name" value="Peptidase_M41"/>
    <property type="match status" value="1"/>
</dbReference>
<evidence type="ECO:0000259" key="1">
    <source>
        <dbReference type="SMART" id="SM00382"/>
    </source>
</evidence>
<dbReference type="RefSeq" id="WP_201663930.1">
    <property type="nucleotide sequence ID" value="NZ_JAEQNC010000023.1"/>
</dbReference>
<dbReference type="InterPro" id="IPR003959">
    <property type="entry name" value="ATPase_AAA_core"/>
</dbReference>
<dbReference type="GO" id="GO:0004222">
    <property type="term" value="F:metalloendopeptidase activity"/>
    <property type="evidence" value="ECO:0007669"/>
    <property type="project" value="InterPro"/>
</dbReference>
<evidence type="ECO:0000313" key="2">
    <source>
        <dbReference type="EMBL" id="MBL0375383.1"/>
    </source>
</evidence>
<dbReference type="GO" id="GO:0004176">
    <property type="term" value="F:ATP-dependent peptidase activity"/>
    <property type="evidence" value="ECO:0007669"/>
    <property type="project" value="InterPro"/>
</dbReference>
<name>A0A937CRF1_9HYPH</name>
<dbReference type="SUPFAM" id="SSF140990">
    <property type="entry name" value="FtsH protease domain-like"/>
    <property type="match status" value="1"/>
</dbReference>
<dbReference type="InterPro" id="IPR037219">
    <property type="entry name" value="Peptidase_M41-like"/>
</dbReference>
<dbReference type="GO" id="GO:0030163">
    <property type="term" value="P:protein catabolic process"/>
    <property type="evidence" value="ECO:0007669"/>
    <property type="project" value="TreeGrafter"/>
</dbReference>
<keyword evidence="3" id="KW-1185">Reference proteome</keyword>
<accession>A0A937CRF1</accession>
<comment type="caution">
    <text evidence="2">The sequence shown here is derived from an EMBL/GenBank/DDBJ whole genome shotgun (WGS) entry which is preliminary data.</text>
</comment>
<feature type="domain" description="AAA+ ATPase" evidence="1">
    <location>
        <begin position="232"/>
        <end position="372"/>
    </location>
</feature>
<evidence type="ECO:0000313" key="3">
    <source>
        <dbReference type="Proteomes" id="UP000633219"/>
    </source>
</evidence>
<dbReference type="GO" id="GO:0005886">
    <property type="term" value="C:plasma membrane"/>
    <property type="evidence" value="ECO:0007669"/>
    <property type="project" value="TreeGrafter"/>
</dbReference>
<dbReference type="SUPFAM" id="SSF52540">
    <property type="entry name" value="P-loop containing nucleoside triphosphate hydrolases"/>
    <property type="match status" value="1"/>
</dbReference>
<dbReference type="InterPro" id="IPR000642">
    <property type="entry name" value="Peptidase_M41"/>
</dbReference>
<dbReference type="Proteomes" id="UP000633219">
    <property type="component" value="Unassembled WGS sequence"/>
</dbReference>
<reference evidence="2" key="1">
    <citation type="submission" date="2021-01" db="EMBL/GenBank/DDBJ databases">
        <title>Rhizobium sp. strain KVB221 16S ribosomal RNA gene Genome sequencing and assembly.</title>
        <authorList>
            <person name="Kang M."/>
        </authorList>
    </citation>
    <scope>NUCLEOTIDE SEQUENCE</scope>
    <source>
        <strain evidence="2">KVB221</strain>
    </source>
</reference>
<dbReference type="GO" id="GO:0006508">
    <property type="term" value="P:proteolysis"/>
    <property type="evidence" value="ECO:0007669"/>
    <property type="project" value="InterPro"/>
</dbReference>
<dbReference type="PANTHER" id="PTHR23076">
    <property type="entry name" value="METALLOPROTEASE M41 FTSH"/>
    <property type="match status" value="1"/>
</dbReference>
<organism evidence="2 3">
    <name type="scientific">Rhizobium setariae</name>
    <dbReference type="NCBI Taxonomy" id="2801340"/>
    <lineage>
        <taxon>Bacteria</taxon>
        <taxon>Pseudomonadati</taxon>
        <taxon>Pseudomonadota</taxon>
        <taxon>Alphaproteobacteria</taxon>
        <taxon>Hyphomicrobiales</taxon>
        <taxon>Rhizobiaceae</taxon>
        <taxon>Rhizobium/Agrobacterium group</taxon>
        <taxon>Rhizobium</taxon>
    </lineage>
</organism>
<dbReference type="AlphaFoldDB" id="A0A937CRF1"/>
<dbReference type="Gene3D" id="3.40.50.300">
    <property type="entry name" value="P-loop containing nucleotide triphosphate hydrolases"/>
    <property type="match status" value="1"/>
</dbReference>
<dbReference type="Gene3D" id="1.20.58.760">
    <property type="entry name" value="Peptidase M41"/>
    <property type="match status" value="1"/>
</dbReference>
<gene>
    <name evidence="2" type="ORF">JJB09_25560</name>
</gene>
<dbReference type="CDD" id="cd19481">
    <property type="entry name" value="RecA-like_protease"/>
    <property type="match status" value="1"/>
</dbReference>
<sequence>MSSSHWRKAPDTFEYHLADIVLRRVLRPYRRAMAYHLIIFLPEAAPVRQWQAAAEAIFEAEDTDLEFDLSAGFPPSPPSPVVVLVNERATGDLASKHNRVLSLVVAEARDRIDAIARAGATNVVSIGEISSALVQQVARLRFKRQIPDDVAERLALMRAQDRDYLLRRGTNIVRAVRSLPTVVADPGPPAPKKPTSPRLEDLFGYGEAKTWGLQLAQDLRDFRDGAIAWDDVDRGLLLSGPPGCGKTTYAAALAETCGAHLELASYGKWFSKGSGQGDLIRRMRESFERAGANAPAILMIDEIDSFADRDTQPEWHAEWSRQVVNALLECLDGAGGRDGVVVIGACNNPDIVDPAIKRAGRLDRHIQIPLPDAQARGAILRWHLQADIVVPEAVRHTDGMSGADLERIARDARRAARRERRTVSPADVLAAVPERTAYSPDYLRASAIHEAGHAVVGVVLDVSELHQVQIEATYAVDGTTQSAGVAAWVIDCGARRDRRHYEDLIAMTLGGIAAETVFLGGHCDGVVHDLAQASVWAATMVDNFGMSGSLVSPGDLHADEITRAIRHRPALAAKVDELLQQQRARATEIVERFREVVEALADRLITEHRIDGAEVVGLVRRAQTRAEIHAIQGG</sequence>
<dbReference type="PANTHER" id="PTHR23076:SF97">
    <property type="entry name" value="ATP-DEPENDENT ZINC METALLOPROTEASE YME1L1"/>
    <property type="match status" value="1"/>
</dbReference>